<evidence type="ECO:0000256" key="2">
    <source>
        <dbReference type="SAM" id="Phobius"/>
    </source>
</evidence>
<keyword evidence="2" id="KW-0812">Transmembrane</keyword>
<evidence type="ECO:0000256" key="1">
    <source>
        <dbReference type="SAM" id="MobiDB-lite"/>
    </source>
</evidence>
<evidence type="ECO:0000313" key="4">
    <source>
        <dbReference type="Proteomes" id="UP000747399"/>
    </source>
</evidence>
<keyword evidence="4" id="KW-1185">Reference proteome</keyword>
<feature type="region of interest" description="Disordered" evidence="1">
    <location>
        <begin position="1"/>
        <end position="120"/>
    </location>
</feature>
<dbReference type="EMBL" id="BNCO01000004">
    <property type="protein sequence ID" value="GIL46921.1"/>
    <property type="molecule type" value="Genomic_DNA"/>
</dbReference>
<keyword evidence="2" id="KW-1133">Transmembrane helix</keyword>
<accession>A0A8J4EWR2</accession>
<gene>
    <name evidence="3" type="ORF">Vafri_3789</name>
</gene>
<reference evidence="3" key="1">
    <citation type="journal article" date="2021" name="Proc. Natl. Acad. Sci. U.S.A.">
        <title>Three genomes in the algal genus Volvox reveal the fate of a haploid sex-determining region after a transition to homothallism.</title>
        <authorList>
            <person name="Yamamoto K."/>
            <person name="Hamaji T."/>
            <person name="Kawai-Toyooka H."/>
            <person name="Matsuzaki R."/>
            <person name="Takahashi F."/>
            <person name="Nishimura Y."/>
            <person name="Kawachi M."/>
            <person name="Noguchi H."/>
            <person name="Minakuchi Y."/>
            <person name="Umen J.G."/>
            <person name="Toyoda A."/>
            <person name="Nozaki H."/>
        </authorList>
    </citation>
    <scope>NUCLEOTIDE SEQUENCE</scope>
    <source>
        <strain evidence="3">NIES-3780</strain>
    </source>
</reference>
<dbReference type="Proteomes" id="UP000747399">
    <property type="component" value="Unassembled WGS sequence"/>
</dbReference>
<organism evidence="3 4">
    <name type="scientific">Volvox africanus</name>
    <dbReference type="NCBI Taxonomy" id="51714"/>
    <lineage>
        <taxon>Eukaryota</taxon>
        <taxon>Viridiplantae</taxon>
        <taxon>Chlorophyta</taxon>
        <taxon>core chlorophytes</taxon>
        <taxon>Chlorophyceae</taxon>
        <taxon>CS clade</taxon>
        <taxon>Chlamydomonadales</taxon>
        <taxon>Volvocaceae</taxon>
        <taxon>Volvox</taxon>
    </lineage>
</organism>
<feature type="compositionally biased region" description="Polar residues" evidence="1">
    <location>
        <begin position="82"/>
        <end position="95"/>
    </location>
</feature>
<keyword evidence="2" id="KW-0472">Membrane</keyword>
<name>A0A8J4EWR2_9CHLO</name>
<comment type="caution">
    <text evidence="3">The sequence shown here is derived from an EMBL/GenBank/DDBJ whole genome shotgun (WGS) entry which is preliminary data.</text>
</comment>
<feature type="non-terminal residue" evidence="3">
    <location>
        <position position="176"/>
    </location>
</feature>
<sequence length="176" mass="18186">SSNAGAAAVSAATRDQPRFFEPRGAANASDIASGNQLAASPGGPGDTWPGASQRPMPWGEQSNPATREPRSSPGNTPLPLSYQPTQDPPTASSSAPEPRAPVATGGGSAPPGPTTPSSDRSRRYGAVLAIMAVTTFLAITVFFVIFFAAWSRRAGRYRDTELRVATTLADMANLTA</sequence>
<proteinExistence type="predicted"/>
<protein>
    <submittedName>
        <fullName evidence="3">Uncharacterized protein</fullName>
    </submittedName>
</protein>
<dbReference type="AlphaFoldDB" id="A0A8J4EWR2"/>
<feature type="non-terminal residue" evidence="3">
    <location>
        <position position="1"/>
    </location>
</feature>
<evidence type="ECO:0000313" key="3">
    <source>
        <dbReference type="EMBL" id="GIL46921.1"/>
    </source>
</evidence>
<feature type="compositionally biased region" description="Low complexity" evidence="1">
    <location>
        <begin position="1"/>
        <end position="12"/>
    </location>
</feature>
<feature type="transmembrane region" description="Helical" evidence="2">
    <location>
        <begin position="124"/>
        <end position="150"/>
    </location>
</feature>